<dbReference type="KEGG" id="scu:SCE1572_40425"/>
<keyword evidence="2" id="KW-0408">Iron</keyword>
<dbReference type="GO" id="GO:0046872">
    <property type="term" value="F:metal ion binding"/>
    <property type="evidence" value="ECO:0007669"/>
    <property type="project" value="UniProtKB-KW"/>
</dbReference>
<evidence type="ECO:0000256" key="2">
    <source>
        <dbReference type="ARBA" id="ARBA00023004"/>
    </source>
</evidence>
<dbReference type="GO" id="GO:0050418">
    <property type="term" value="F:hydroxylamine reductase activity"/>
    <property type="evidence" value="ECO:0007669"/>
    <property type="project" value="TreeGrafter"/>
</dbReference>
<evidence type="ECO:0000313" key="5">
    <source>
        <dbReference type="EMBL" id="AGP40233.1"/>
    </source>
</evidence>
<evidence type="ECO:0000256" key="1">
    <source>
        <dbReference type="ARBA" id="ARBA00022723"/>
    </source>
</evidence>
<keyword evidence="1" id="KW-0479">Metal-binding</keyword>
<dbReference type="GO" id="GO:0042542">
    <property type="term" value="P:response to hydrogen peroxide"/>
    <property type="evidence" value="ECO:0007669"/>
    <property type="project" value="TreeGrafter"/>
</dbReference>
<dbReference type="EMBL" id="CP003969">
    <property type="protein sequence ID" value="AGP40233.1"/>
    <property type="molecule type" value="Genomic_DNA"/>
</dbReference>
<dbReference type="InterPro" id="IPR016099">
    <property type="entry name" value="Prismane-like_a/b-sand"/>
</dbReference>
<sequence length="110" mass="11509">MDAVKAGQISRFFPIGGCDGREAARCYHTDYAAQSPADSFLLTPGCGKYRIRDRDHGTHPGLPRLLDMGQCGDAYGAIRVAGALAQAFGARAPRPSSRRGAAAGLASSMP</sequence>
<keyword evidence="3" id="KW-0411">Iron-sulfur</keyword>
<dbReference type="GO" id="GO:0051536">
    <property type="term" value="F:iron-sulfur cluster binding"/>
    <property type="evidence" value="ECO:0007669"/>
    <property type="project" value="UniProtKB-KW"/>
</dbReference>
<dbReference type="eggNOG" id="COG1151">
    <property type="taxonomic scope" value="Bacteria"/>
</dbReference>
<dbReference type="GO" id="GO:0004601">
    <property type="term" value="F:peroxidase activity"/>
    <property type="evidence" value="ECO:0007669"/>
    <property type="project" value="TreeGrafter"/>
</dbReference>
<dbReference type="SUPFAM" id="SSF56821">
    <property type="entry name" value="Prismane protein-like"/>
    <property type="match status" value="1"/>
</dbReference>
<gene>
    <name evidence="4" type="ORF">SCE1572_40425</name>
    <name evidence="5" type="ORF">SCE1572_40445</name>
</gene>
<accession>S4YBQ3</accession>
<dbReference type="KEGG" id="scu:SCE1572_40445"/>
<dbReference type="InterPro" id="IPR011254">
    <property type="entry name" value="Prismane-like_sf"/>
</dbReference>
<name>S4YBQ3_SORCE</name>
<dbReference type="Pfam" id="PF03063">
    <property type="entry name" value="Prismane"/>
    <property type="match status" value="1"/>
</dbReference>
<dbReference type="STRING" id="1254432.SCE1572_40425"/>
<reference evidence="5 6" key="1">
    <citation type="journal article" date="2013" name="Sci. Rep.">
        <title>Extraordinary expansion of a Sorangium cellulosum genome from an alkaline milieu.</title>
        <authorList>
            <person name="Han K."/>
            <person name="Li Z.F."/>
            <person name="Peng R."/>
            <person name="Zhu L.P."/>
            <person name="Zhou T."/>
            <person name="Wang L.G."/>
            <person name="Li S.G."/>
            <person name="Zhang X.B."/>
            <person name="Hu W."/>
            <person name="Wu Z.H."/>
            <person name="Qin N."/>
            <person name="Li Y.Z."/>
        </authorList>
    </citation>
    <scope>NUCLEOTIDE SEQUENCE [LARGE SCALE GENOMIC DNA]</scope>
    <source>
        <strain evidence="5 6">So0157-2</strain>
    </source>
</reference>
<dbReference type="InterPro" id="IPR004137">
    <property type="entry name" value="HCP/CODH"/>
</dbReference>
<dbReference type="PANTHER" id="PTHR30109:SF0">
    <property type="entry name" value="HYDROXYLAMINE REDUCTASE"/>
    <property type="match status" value="1"/>
</dbReference>
<protein>
    <submittedName>
        <fullName evidence="5">Uncharacterized protein</fullName>
    </submittedName>
</protein>
<evidence type="ECO:0000256" key="3">
    <source>
        <dbReference type="ARBA" id="ARBA00023014"/>
    </source>
</evidence>
<dbReference type="Gene3D" id="3.40.50.2030">
    <property type="match status" value="1"/>
</dbReference>
<dbReference type="EMBL" id="CP003969">
    <property type="protein sequence ID" value="AGP40229.1"/>
    <property type="molecule type" value="Genomic_DNA"/>
</dbReference>
<evidence type="ECO:0000313" key="4">
    <source>
        <dbReference type="EMBL" id="AGP40229.1"/>
    </source>
</evidence>
<organism evidence="5 6">
    <name type="scientific">Sorangium cellulosum So0157-2</name>
    <dbReference type="NCBI Taxonomy" id="1254432"/>
    <lineage>
        <taxon>Bacteria</taxon>
        <taxon>Pseudomonadati</taxon>
        <taxon>Myxococcota</taxon>
        <taxon>Polyangia</taxon>
        <taxon>Polyangiales</taxon>
        <taxon>Polyangiaceae</taxon>
        <taxon>Sorangium</taxon>
    </lineage>
</organism>
<dbReference type="AlphaFoldDB" id="S4YBQ3"/>
<dbReference type="HOGENOM" id="CLU_2169437_0_0_7"/>
<dbReference type="PANTHER" id="PTHR30109">
    <property type="entry name" value="HYDROXYLAMINE REDUCTASE"/>
    <property type="match status" value="1"/>
</dbReference>
<dbReference type="Proteomes" id="UP000014803">
    <property type="component" value="Chromosome"/>
</dbReference>
<evidence type="ECO:0000313" key="6">
    <source>
        <dbReference type="Proteomes" id="UP000014803"/>
    </source>
</evidence>
<proteinExistence type="predicted"/>
<dbReference type="PATRIC" id="fig|1254432.3.peg.9132"/>